<feature type="coiled-coil region" evidence="1">
    <location>
        <begin position="291"/>
        <end position="318"/>
    </location>
</feature>
<dbReference type="InterPro" id="IPR004320">
    <property type="entry name" value="BPS1_pln"/>
</dbReference>
<dbReference type="PANTHER" id="PTHR31509">
    <property type="entry name" value="BPS1-LIKE PROTEIN"/>
    <property type="match status" value="1"/>
</dbReference>
<comment type="caution">
    <text evidence="2">The sequence shown here is derived from an EMBL/GenBank/DDBJ whole genome shotgun (WGS) entry which is preliminary data.</text>
</comment>
<evidence type="ECO:0000313" key="2">
    <source>
        <dbReference type="EMBL" id="KAG9457090.1"/>
    </source>
</evidence>
<proteinExistence type="predicted"/>
<evidence type="ECO:0000256" key="1">
    <source>
        <dbReference type="SAM" id="Coils"/>
    </source>
</evidence>
<keyword evidence="3" id="KW-1185">Reference proteome</keyword>
<dbReference type="Proteomes" id="UP000825729">
    <property type="component" value="Unassembled WGS sequence"/>
</dbReference>
<dbReference type="EMBL" id="JAINDJ010000002">
    <property type="protein sequence ID" value="KAG9457090.1"/>
    <property type="molecule type" value="Genomic_DNA"/>
</dbReference>
<organism evidence="2 3">
    <name type="scientific">Aristolochia fimbriata</name>
    <name type="common">White veined hardy Dutchman's pipe vine</name>
    <dbReference type="NCBI Taxonomy" id="158543"/>
    <lineage>
        <taxon>Eukaryota</taxon>
        <taxon>Viridiplantae</taxon>
        <taxon>Streptophyta</taxon>
        <taxon>Embryophyta</taxon>
        <taxon>Tracheophyta</taxon>
        <taxon>Spermatophyta</taxon>
        <taxon>Magnoliopsida</taxon>
        <taxon>Magnoliidae</taxon>
        <taxon>Piperales</taxon>
        <taxon>Aristolochiaceae</taxon>
        <taxon>Aristolochia</taxon>
    </lineage>
</organism>
<sequence>MAGMRPSTLCRGLSAAARLAPSPVAPMPERTEFDEWLASELDELRVVEVDRCCSGLVSCEWISRAMKVAIETQRRAAERAVNGGCPTTRGRRLVDAYLEGAIELLDGCNGLRETTESTRRYVALVGSISRCLGRGPTGEAVERALSMLAALERVKRDGNELGRLRKLGKRMQSLRPAAGVGGELEEALHASISTAALATGSLAAGLSFKFDHRVVLGDKKSRRVGSSWVTVLDELSKRVKADQAEKGRTRGRVPLLNELSHVVTTVQKLGKLLLRQPENDDGRRREFKRTVESLGRSCNELEQGIKMLELRINELYRSLISVRVALLGTLSGS</sequence>
<evidence type="ECO:0000313" key="3">
    <source>
        <dbReference type="Proteomes" id="UP000825729"/>
    </source>
</evidence>
<dbReference type="Pfam" id="PF03087">
    <property type="entry name" value="BPS1"/>
    <property type="match status" value="1"/>
</dbReference>
<accession>A0AAV7FA22</accession>
<keyword evidence="1" id="KW-0175">Coiled coil</keyword>
<gene>
    <name evidence="2" type="ORF">H6P81_001598</name>
</gene>
<dbReference type="GO" id="GO:0048364">
    <property type="term" value="P:root development"/>
    <property type="evidence" value="ECO:0007669"/>
    <property type="project" value="InterPro"/>
</dbReference>
<dbReference type="AlphaFoldDB" id="A0AAV7FA22"/>
<name>A0AAV7FA22_ARIFI</name>
<protein>
    <submittedName>
        <fullName evidence="2">Uncharacterized protein</fullName>
    </submittedName>
</protein>
<dbReference type="GO" id="GO:0048367">
    <property type="term" value="P:shoot system development"/>
    <property type="evidence" value="ECO:0007669"/>
    <property type="project" value="InterPro"/>
</dbReference>
<reference evidence="2 3" key="1">
    <citation type="submission" date="2021-07" db="EMBL/GenBank/DDBJ databases">
        <title>The Aristolochia fimbriata genome: insights into angiosperm evolution, floral development and chemical biosynthesis.</title>
        <authorList>
            <person name="Jiao Y."/>
        </authorList>
    </citation>
    <scope>NUCLEOTIDE SEQUENCE [LARGE SCALE GENOMIC DNA]</scope>
    <source>
        <strain evidence="2">IBCAS-2021</strain>
        <tissue evidence="2">Leaf</tissue>
    </source>
</reference>